<gene>
    <name evidence="1" type="ORF">A3E89_01650</name>
</gene>
<dbReference type="EMBL" id="MFAA01000013">
    <property type="protein sequence ID" value="OGD69199.1"/>
    <property type="molecule type" value="Genomic_DNA"/>
</dbReference>
<evidence type="ECO:0000313" key="1">
    <source>
        <dbReference type="EMBL" id="OGD69199.1"/>
    </source>
</evidence>
<accession>A0A1F5EP59</accession>
<dbReference type="Proteomes" id="UP000185891">
    <property type="component" value="Unassembled WGS sequence"/>
</dbReference>
<dbReference type="AlphaFoldDB" id="A0A1F5EP59"/>
<reference evidence="1 2" key="1">
    <citation type="journal article" date="2016" name="Nat. Commun.">
        <title>Thousands of microbial genomes shed light on interconnected biogeochemical processes in an aquifer system.</title>
        <authorList>
            <person name="Anantharaman K."/>
            <person name="Brown C.T."/>
            <person name="Hug L.A."/>
            <person name="Sharon I."/>
            <person name="Castelle C.J."/>
            <person name="Probst A.J."/>
            <person name="Thomas B.C."/>
            <person name="Singh A."/>
            <person name="Wilkins M.J."/>
            <person name="Karaoz U."/>
            <person name="Brodie E.L."/>
            <person name="Williams K.H."/>
            <person name="Hubbard S.S."/>
            <person name="Banfield J.F."/>
        </authorList>
    </citation>
    <scope>NUCLEOTIDE SEQUENCE [LARGE SCALE GENOMIC DNA]</scope>
</reference>
<proteinExistence type="predicted"/>
<comment type="caution">
    <text evidence="1">The sequence shown here is derived from an EMBL/GenBank/DDBJ whole genome shotgun (WGS) entry which is preliminary data.</text>
</comment>
<name>A0A1F5EP59_9BACT</name>
<evidence type="ECO:0000313" key="2">
    <source>
        <dbReference type="Proteomes" id="UP000185891"/>
    </source>
</evidence>
<sequence length="62" mass="7400">MSGKRLPKKNKRKKKGNNEMKVWAFSGWNVPEREFIPEAAPRVECFWQMKLIFKSLKLIFTT</sequence>
<organism evidence="1 2">
    <name type="scientific">Candidatus Campbellbacteria bacterium RIFCSPHIGHO2_12_FULL_35_10</name>
    <dbReference type="NCBI Taxonomy" id="1797578"/>
    <lineage>
        <taxon>Bacteria</taxon>
        <taxon>Candidatus Campbelliibacteriota</taxon>
    </lineage>
</organism>
<protein>
    <submittedName>
        <fullName evidence="1">Uncharacterized protein</fullName>
    </submittedName>
</protein>